<feature type="region of interest" description="Disordered" evidence="1">
    <location>
        <begin position="17"/>
        <end position="36"/>
    </location>
</feature>
<evidence type="ECO:0000313" key="2">
    <source>
        <dbReference type="EMBL" id="CAG8783659.1"/>
    </source>
</evidence>
<proteinExistence type="predicted"/>
<reference evidence="2 3" key="1">
    <citation type="submission" date="2021-06" db="EMBL/GenBank/DDBJ databases">
        <authorList>
            <person name="Kallberg Y."/>
            <person name="Tangrot J."/>
            <person name="Rosling A."/>
        </authorList>
    </citation>
    <scope>NUCLEOTIDE SEQUENCE [LARGE SCALE GENOMIC DNA]</scope>
    <source>
        <strain evidence="2 3">120-4 pot B 10/14</strain>
    </source>
</reference>
<accession>A0ABN7VLI2</accession>
<comment type="caution">
    <text evidence="2">The sequence shown here is derived from an EMBL/GenBank/DDBJ whole genome shotgun (WGS) entry which is preliminary data.</text>
</comment>
<keyword evidence="3" id="KW-1185">Reference proteome</keyword>
<dbReference type="Proteomes" id="UP000789901">
    <property type="component" value="Unassembled WGS sequence"/>
</dbReference>
<evidence type="ECO:0000256" key="1">
    <source>
        <dbReference type="SAM" id="MobiDB-lite"/>
    </source>
</evidence>
<protein>
    <submittedName>
        <fullName evidence="2">30122_t:CDS:1</fullName>
    </submittedName>
</protein>
<sequence length="80" mass="8538">TKGASNTASTIAFRRRKAKVGTGMSSSNIGGEQKTSEDWLSGRELGNKKLLTLSISLCEKLGPKPELGLSVLVEDNMSKK</sequence>
<feature type="non-terminal residue" evidence="2">
    <location>
        <position position="1"/>
    </location>
</feature>
<gene>
    <name evidence="2" type="ORF">GMARGA_LOCUS20085</name>
</gene>
<evidence type="ECO:0000313" key="3">
    <source>
        <dbReference type="Proteomes" id="UP000789901"/>
    </source>
</evidence>
<organism evidence="2 3">
    <name type="scientific">Gigaspora margarita</name>
    <dbReference type="NCBI Taxonomy" id="4874"/>
    <lineage>
        <taxon>Eukaryota</taxon>
        <taxon>Fungi</taxon>
        <taxon>Fungi incertae sedis</taxon>
        <taxon>Mucoromycota</taxon>
        <taxon>Glomeromycotina</taxon>
        <taxon>Glomeromycetes</taxon>
        <taxon>Diversisporales</taxon>
        <taxon>Gigasporaceae</taxon>
        <taxon>Gigaspora</taxon>
    </lineage>
</organism>
<name>A0ABN7VLI2_GIGMA</name>
<dbReference type="EMBL" id="CAJVQB010017306">
    <property type="protein sequence ID" value="CAG8783659.1"/>
    <property type="molecule type" value="Genomic_DNA"/>
</dbReference>